<protein>
    <submittedName>
        <fullName evidence="2">Uncharacterized protein</fullName>
    </submittedName>
</protein>
<dbReference type="AlphaFoldDB" id="A0A5B8MT63"/>
<evidence type="ECO:0000256" key="1">
    <source>
        <dbReference type="SAM" id="MobiDB-lite"/>
    </source>
</evidence>
<feature type="region of interest" description="Disordered" evidence="1">
    <location>
        <begin position="271"/>
        <end position="339"/>
    </location>
</feature>
<reference evidence="2 3" key="1">
    <citation type="submission" date="2018-07" db="EMBL/GenBank/DDBJ databases">
        <title>The complete nuclear genome of the prasinophyte Chloropicon primus (CCMP1205).</title>
        <authorList>
            <person name="Pombert J.-F."/>
            <person name="Otis C."/>
            <person name="Turmel M."/>
            <person name="Lemieux C."/>
        </authorList>
    </citation>
    <scope>NUCLEOTIDE SEQUENCE [LARGE SCALE GENOMIC DNA]</scope>
    <source>
        <strain evidence="2 3">CCMP1205</strain>
    </source>
</reference>
<dbReference type="EMBL" id="CP031041">
    <property type="protein sequence ID" value="QDZ22825.1"/>
    <property type="molecule type" value="Genomic_DNA"/>
</dbReference>
<name>A0A5B8MT63_9CHLO</name>
<feature type="region of interest" description="Disordered" evidence="1">
    <location>
        <begin position="79"/>
        <end position="104"/>
    </location>
</feature>
<feature type="region of interest" description="Disordered" evidence="1">
    <location>
        <begin position="219"/>
        <end position="257"/>
    </location>
</feature>
<keyword evidence="3" id="KW-1185">Reference proteome</keyword>
<feature type="compositionally biased region" description="Basic and acidic residues" evidence="1">
    <location>
        <begin position="219"/>
        <end position="231"/>
    </location>
</feature>
<gene>
    <name evidence="2" type="ORF">A3770_08p53430</name>
</gene>
<sequence>MFPVERTPHAKRAAQVRRTMVEMYEDPEEKKKQAEDRLKYGEELRRQMVEQQAERQKQKDALKKADEFYFQRAQAAQAAVAQNNNNNQQQQQQQQQQASTSQATLRRPVPQLPSLLGQHQIYLQQQQQQQGSKPQVVGLDRLKEYPWQANLNPKTKVSGGNNNNGNILHEQSMDWLRIPRGYYGGMSQGPLEGLKRLRRELMLEYQQLGGDAASLLDQQVREKEQQARRDNQSNNINAFSHNRRPPQQQRGGFGMGYKPDQLDKWISDFQHKKFGRPGGGGGAFGSSNSSHGHNNTYGQGPQLKGGRFGRSQGPAPQHPPQAAYGMSPSLKAESELIYM</sequence>
<evidence type="ECO:0000313" key="3">
    <source>
        <dbReference type="Proteomes" id="UP000316726"/>
    </source>
</evidence>
<dbReference type="Proteomes" id="UP000316726">
    <property type="component" value="Chromosome 8"/>
</dbReference>
<feature type="compositionally biased region" description="Low complexity" evidence="1">
    <location>
        <begin position="79"/>
        <end position="98"/>
    </location>
</feature>
<organism evidence="2 3">
    <name type="scientific">Chloropicon primus</name>
    <dbReference type="NCBI Taxonomy" id="1764295"/>
    <lineage>
        <taxon>Eukaryota</taxon>
        <taxon>Viridiplantae</taxon>
        <taxon>Chlorophyta</taxon>
        <taxon>Chloropicophyceae</taxon>
        <taxon>Chloropicales</taxon>
        <taxon>Chloropicaceae</taxon>
        <taxon>Chloropicon</taxon>
    </lineage>
</organism>
<accession>A0A5B8MT63</accession>
<feature type="compositionally biased region" description="Low complexity" evidence="1">
    <location>
        <begin position="312"/>
        <end position="323"/>
    </location>
</feature>
<evidence type="ECO:0000313" key="2">
    <source>
        <dbReference type="EMBL" id="QDZ22825.1"/>
    </source>
</evidence>
<feature type="compositionally biased region" description="Polar residues" evidence="1">
    <location>
        <begin position="232"/>
        <end position="250"/>
    </location>
</feature>
<proteinExistence type="predicted"/>